<evidence type="ECO:0000256" key="1">
    <source>
        <dbReference type="SAM" id="SignalP"/>
    </source>
</evidence>
<feature type="signal peptide" evidence="1">
    <location>
        <begin position="1"/>
        <end position="18"/>
    </location>
</feature>
<proteinExistence type="predicted"/>
<organism evidence="2 3">
    <name type="scientific">Leptotrichia shahii</name>
    <dbReference type="NCBI Taxonomy" id="157691"/>
    <lineage>
        <taxon>Bacteria</taxon>
        <taxon>Fusobacteriati</taxon>
        <taxon>Fusobacteriota</taxon>
        <taxon>Fusobacteriia</taxon>
        <taxon>Fusobacteriales</taxon>
        <taxon>Leptotrichiaceae</taxon>
        <taxon>Leptotrichia</taxon>
    </lineage>
</organism>
<evidence type="ECO:0000313" key="2">
    <source>
        <dbReference type="EMBL" id="BBM41554.1"/>
    </source>
</evidence>
<dbReference type="OrthoDB" id="81521at2"/>
<dbReference type="Proteomes" id="UP000322617">
    <property type="component" value="Chromosome"/>
</dbReference>
<name>A0A510JQR9_9FUSO</name>
<dbReference type="EMBL" id="AP019827">
    <property type="protein sequence ID" value="BBM41554.1"/>
    <property type="molecule type" value="Genomic_DNA"/>
</dbReference>
<keyword evidence="3" id="KW-1185">Reference proteome</keyword>
<protein>
    <recommendedName>
        <fullName evidence="4">DUF4412 domain-containing protein</fullName>
    </recommendedName>
</protein>
<dbReference type="AlphaFoldDB" id="A0A510JQR9"/>
<reference evidence="2 3" key="1">
    <citation type="submission" date="2019-07" db="EMBL/GenBank/DDBJ databases">
        <title>Complete Genome Sequence of Leptotrichia shahii Strain JCM 16776.</title>
        <authorList>
            <person name="Watanabe S."/>
            <person name="Cui L."/>
        </authorList>
    </citation>
    <scope>NUCLEOTIDE SEQUENCE [LARGE SCALE GENOMIC DNA]</scope>
    <source>
        <strain evidence="2 3">JCM16776</strain>
    </source>
</reference>
<keyword evidence="1" id="KW-0732">Signal</keyword>
<evidence type="ECO:0000313" key="3">
    <source>
        <dbReference type="Proteomes" id="UP000322617"/>
    </source>
</evidence>
<gene>
    <name evidence="2" type="ORF">JCM16776_1786</name>
</gene>
<dbReference type="KEGG" id="lsz:JCM16776_1786"/>
<dbReference type="STRING" id="1122172.GCA_000373045_00796"/>
<sequence>MKKILFLIMILAAIPAFAVKVTTDGKHNLEKAAGKYQGIEIFKKNDKWYITKIHDGFDETETVPIVMEKNGKFSANYKKREKETYAYDTKMKTLVTLAKNDTDQILFIELPEKTKATVDTNFNMNKVKGYWCDQLFEIVQKNGKWYLHGEDDGGWDELITVAKNGFTVEYGTKDTGDDRRFTFDTKLQTMVEIDKDGNIILPYILKDYCPTGYN</sequence>
<evidence type="ECO:0008006" key="4">
    <source>
        <dbReference type="Google" id="ProtNLM"/>
    </source>
</evidence>
<feature type="chain" id="PRO_5021987521" description="DUF4412 domain-containing protein" evidence="1">
    <location>
        <begin position="19"/>
        <end position="214"/>
    </location>
</feature>
<dbReference type="RefSeq" id="WP_018450420.1">
    <property type="nucleotide sequence ID" value="NZ_AP019827.1"/>
</dbReference>
<accession>A0A510JQR9</accession>